<keyword evidence="2" id="KW-1185">Reference proteome</keyword>
<dbReference type="EMBL" id="JBBWWQ010000003">
    <property type="protein sequence ID" value="KAK8951707.1"/>
    <property type="molecule type" value="Genomic_DNA"/>
</dbReference>
<evidence type="ECO:0000313" key="2">
    <source>
        <dbReference type="Proteomes" id="UP001418222"/>
    </source>
</evidence>
<reference evidence="1 2" key="1">
    <citation type="journal article" date="2022" name="Nat. Plants">
        <title>Genomes of leafy and leafless Platanthera orchids illuminate the evolution of mycoheterotrophy.</title>
        <authorList>
            <person name="Li M.H."/>
            <person name="Liu K.W."/>
            <person name="Li Z."/>
            <person name="Lu H.C."/>
            <person name="Ye Q.L."/>
            <person name="Zhang D."/>
            <person name="Wang J.Y."/>
            <person name="Li Y.F."/>
            <person name="Zhong Z.M."/>
            <person name="Liu X."/>
            <person name="Yu X."/>
            <person name="Liu D.K."/>
            <person name="Tu X.D."/>
            <person name="Liu B."/>
            <person name="Hao Y."/>
            <person name="Liao X.Y."/>
            <person name="Jiang Y.T."/>
            <person name="Sun W.H."/>
            <person name="Chen J."/>
            <person name="Chen Y.Q."/>
            <person name="Ai Y."/>
            <person name="Zhai J.W."/>
            <person name="Wu S.S."/>
            <person name="Zhou Z."/>
            <person name="Hsiao Y.Y."/>
            <person name="Wu W.L."/>
            <person name="Chen Y.Y."/>
            <person name="Lin Y.F."/>
            <person name="Hsu J.L."/>
            <person name="Li C.Y."/>
            <person name="Wang Z.W."/>
            <person name="Zhao X."/>
            <person name="Zhong W.Y."/>
            <person name="Ma X.K."/>
            <person name="Ma L."/>
            <person name="Huang J."/>
            <person name="Chen G.Z."/>
            <person name="Huang M.Z."/>
            <person name="Huang L."/>
            <person name="Peng D.H."/>
            <person name="Luo Y.B."/>
            <person name="Zou S.Q."/>
            <person name="Chen S.P."/>
            <person name="Lan S."/>
            <person name="Tsai W.C."/>
            <person name="Van de Peer Y."/>
            <person name="Liu Z.J."/>
        </authorList>
    </citation>
    <scope>NUCLEOTIDE SEQUENCE [LARGE SCALE GENOMIC DNA]</scope>
    <source>
        <strain evidence="1">Lor287</strain>
    </source>
</reference>
<dbReference type="AlphaFoldDB" id="A0AAP0BWU5"/>
<gene>
    <name evidence="1" type="ORF">KSP39_PZI004010</name>
</gene>
<comment type="caution">
    <text evidence="1">The sequence shown here is derived from an EMBL/GenBank/DDBJ whole genome shotgun (WGS) entry which is preliminary data.</text>
</comment>
<proteinExistence type="predicted"/>
<dbReference type="Proteomes" id="UP001418222">
    <property type="component" value="Unassembled WGS sequence"/>
</dbReference>
<evidence type="ECO:0000313" key="1">
    <source>
        <dbReference type="EMBL" id="KAK8951707.1"/>
    </source>
</evidence>
<protein>
    <recommendedName>
        <fullName evidence="3">CCHC-type domain-containing protein</fullName>
    </recommendedName>
</protein>
<name>A0AAP0BWU5_9ASPA</name>
<dbReference type="PANTHER" id="PTHR11439:SF461">
    <property type="entry name" value="OS10G0432200 PROTEIN"/>
    <property type="match status" value="1"/>
</dbReference>
<dbReference type="CDD" id="cd09272">
    <property type="entry name" value="RNase_HI_RT_Ty1"/>
    <property type="match status" value="1"/>
</dbReference>
<dbReference type="PANTHER" id="PTHR11439">
    <property type="entry name" value="GAG-POL-RELATED RETROTRANSPOSON"/>
    <property type="match status" value="1"/>
</dbReference>
<evidence type="ECO:0008006" key="3">
    <source>
        <dbReference type="Google" id="ProtNLM"/>
    </source>
</evidence>
<sequence length="671" mass="74374">MVVIRSSLRISGEGVAARAGREEVVMESMPTRGGRKGQAEGLYTLAKYKKPLFVHAEVVTQSESDDAISIVSDPRSYTTYLNTRPASCPPSFSFFSCPTPFAAVLSESLVLFSLVSRASLRLLPDFDALADIYDFFPLLLESLFHQKHCKFFLLSHSYDVSMAAPLLNQALCYSHFQTLGVCYQHDRSVYSFFVELLNLCRQRDEMAPLPCATCTQCIATSQDCEFQCMHEFLMRLHLEFESFRAQLLPWDPLPSLNDTLSLVIAEETRLLSLDSVTPPGVMSHVVLAAPQLPSQSSLVSAPLLPSPGYSALVRLVSRPPPTPFATQSGTPCRTHVRCYHCLCLGHVKSECRKLQRAQQSGQQRAPSAPSAHFFALVQSLSVSDLAQQLSQGSLPRYSASVLPPDAFDASASQPTAFALAATHITFPQLACPGAHTQNDTSERKDRHIIETSRIILLSSHLAFVKHHLQQQFQMTNLGQLSYFLGLEVTSSGSDFSALSATASRGLFFSSCSSLQLRAYSDATWASDHVNRRFVTGFCLFLGSSLIARNSKKQTGVSCSSTKDNLWSMDTIVEDIFQLPYLLEDLDVSSPDPTPLLRDNTVAIQITLNPVKHYLSKHIGVDAFFLREYYGRGTLALYFVSSEHQFADLMTKPRTRNQYTHLLSKLSVYDPP</sequence>
<accession>A0AAP0BWU5</accession>
<organism evidence="1 2">
    <name type="scientific">Platanthera zijinensis</name>
    <dbReference type="NCBI Taxonomy" id="2320716"/>
    <lineage>
        <taxon>Eukaryota</taxon>
        <taxon>Viridiplantae</taxon>
        <taxon>Streptophyta</taxon>
        <taxon>Embryophyta</taxon>
        <taxon>Tracheophyta</taxon>
        <taxon>Spermatophyta</taxon>
        <taxon>Magnoliopsida</taxon>
        <taxon>Liliopsida</taxon>
        <taxon>Asparagales</taxon>
        <taxon>Orchidaceae</taxon>
        <taxon>Orchidoideae</taxon>
        <taxon>Orchideae</taxon>
        <taxon>Orchidinae</taxon>
        <taxon>Platanthera</taxon>
    </lineage>
</organism>